<proteinExistence type="inferred from homology"/>
<evidence type="ECO:0000256" key="13">
    <source>
        <dbReference type="SAM" id="MobiDB-lite"/>
    </source>
</evidence>
<comment type="similarity">
    <text evidence="3">Belongs to the peptidase M1 family.</text>
</comment>
<keyword evidence="6" id="KW-0645">Protease</keyword>
<evidence type="ECO:0000259" key="15">
    <source>
        <dbReference type="Pfam" id="PF17900"/>
    </source>
</evidence>
<accession>A0A4Q4ZBP6</accession>
<feature type="region of interest" description="Disordered" evidence="13">
    <location>
        <begin position="12"/>
        <end position="67"/>
    </location>
</feature>
<keyword evidence="17" id="KW-1185">Reference proteome</keyword>
<comment type="cofactor">
    <cofactor evidence="2">
        <name>Zn(2+)</name>
        <dbReference type="ChEBI" id="CHEBI:29105"/>
    </cofactor>
</comment>
<evidence type="ECO:0000256" key="7">
    <source>
        <dbReference type="ARBA" id="ARBA00022723"/>
    </source>
</evidence>
<evidence type="ECO:0000256" key="6">
    <source>
        <dbReference type="ARBA" id="ARBA00022670"/>
    </source>
</evidence>
<evidence type="ECO:0000256" key="10">
    <source>
        <dbReference type="ARBA" id="ARBA00023049"/>
    </source>
</evidence>
<dbReference type="EMBL" id="SDKM01000017">
    <property type="protein sequence ID" value="RYP85342.1"/>
    <property type="molecule type" value="Genomic_DNA"/>
</dbReference>
<evidence type="ECO:0000256" key="1">
    <source>
        <dbReference type="ARBA" id="ARBA00000098"/>
    </source>
</evidence>
<comment type="caution">
    <text evidence="16">The sequence shown here is derived from an EMBL/GenBank/DDBJ whole genome shotgun (WGS) entry which is preliminary data.</text>
</comment>
<evidence type="ECO:0000313" key="17">
    <source>
        <dbReference type="Proteomes" id="UP000295198"/>
    </source>
</evidence>
<keyword evidence="8" id="KW-0378">Hydrolase</keyword>
<name>A0A4Q4ZBP6_9ACTN</name>
<keyword evidence="7" id="KW-0479">Metal-binding</keyword>
<dbReference type="SUPFAM" id="SSF55486">
    <property type="entry name" value="Metalloproteases ('zincins'), catalytic domain"/>
    <property type="match status" value="1"/>
</dbReference>
<feature type="domain" description="Aminopeptidase N-like N-terminal" evidence="15">
    <location>
        <begin position="75"/>
        <end position="250"/>
    </location>
</feature>
<keyword evidence="10" id="KW-0482">Metalloprotease</keyword>
<dbReference type="Pfam" id="PF01433">
    <property type="entry name" value="Peptidase_M1"/>
    <property type="match status" value="1"/>
</dbReference>
<dbReference type="GO" id="GO:0008270">
    <property type="term" value="F:zinc ion binding"/>
    <property type="evidence" value="ECO:0007669"/>
    <property type="project" value="InterPro"/>
</dbReference>
<feature type="compositionally biased region" description="Low complexity" evidence="13">
    <location>
        <begin position="27"/>
        <end position="43"/>
    </location>
</feature>
<evidence type="ECO:0000256" key="3">
    <source>
        <dbReference type="ARBA" id="ARBA00010136"/>
    </source>
</evidence>
<evidence type="ECO:0000256" key="12">
    <source>
        <dbReference type="ARBA" id="ARBA00031533"/>
    </source>
</evidence>
<dbReference type="Gene3D" id="2.60.40.1730">
    <property type="entry name" value="tricorn interacting facor f3 domain"/>
    <property type="match status" value="1"/>
</dbReference>
<dbReference type="Proteomes" id="UP000295198">
    <property type="component" value="Unassembled WGS sequence"/>
</dbReference>
<dbReference type="PANTHER" id="PTHR11533">
    <property type="entry name" value="PROTEASE M1 ZINC METALLOPROTEASE"/>
    <property type="match status" value="1"/>
</dbReference>
<evidence type="ECO:0000256" key="8">
    <source>
        <dbReference type="ARBA" id="ARBA00022801"/>
    </source>
</evidence>
<dbReference type="InterPro" id="IPR027268">
    <property type="entry name" value="Peptidase_M4/M1_CTD_sf"/>
</dbReference>
<organism evidence="16 17">
    <name type="scientific">Nocardioides guangzhouensis</name>
    <dbReference type="NCBI Taxonomy" id="2497878"/>
    <lineage>
        <taxon>Bacteria</taxon>
        <taxon>Bacillati</taxon>
        <taxon>Actinomycetota</taxon>
        <taxon>Actinomycetes</taxon>
        <taxon>Propionibacteriales</taxon>
        <taxon>Nocardioidaceae</taxon>
        <taxon>Nocardioides</taxon>
    </lineage>
</organism>
<evidence type="ECO:0000259" key="14">
    <source>
        <dbReference type="Pfam" id="PF01433"/>
    </source>
</evidence>
<dbReference type="SUPFAM" id="SSF63737">
    <property type="entry name" value="Leukotriene A4 hydrolase N-terminal domain"/>
    <property type="match status" value="1"/>
</dbReference>
<dbReference type="Gene3D" id="1.10.390.10">
    <property type="entry name" value="Neutral Protease Domain 2"/>
    <property type="match status" value="1"/>
</dbReference>
<dbReference type="EC" id="3.4.11.2" evidence="4"/>
<dbReference type="InterPro" id="IPR045357">
    <property type="entry name" value="Aminopeptidase_N-like_N"/>
</dbReference>
<evidence type="ECO:0000256" key="11">
    <source>
        <dbReference type="ARBA" id="ARBA00029811"/>
    </source>
</evidence>
<dbReference type="InterPro" id="IPR001930">
    <property type="entry name" value="Peptidase_M1"/>
</dbReference>
<feature type="domain" description="Peptidase M1 membrane alanine aminopeptidase" evidence="14">
    <location>
        <begin position="303"/>
        <end position="477"/>
    </location>
</feature>
<gene>
    <name evidence="16" type="ORF">EKO23_12735</name>
</gene>
<dbReference type="CDD" id="cd09603">
    <property type="entry name" value="M1_APN_like"/>
    <property type="match status" value="1"/>
</dbReference>
<dbReference type="GO" id="GO:0006508">
    <property type="term" value="P:proteolysis"/>
    <property type="evidence" value="ECO:0007669"/>
    <property type="project" value="UniProtKB-KW"/>
</dbReference>
<dbReference type="InterPro" id="IPR042097">
    <property type="entry name" value="Aminopeptidase_N-like_N_sf"/>
</dbReference>
<evidence type="ECO:0000313" key="16">
    <source>
        <dbReference type="EMBL" id="RYP85342.1"/>
    </source>
</evidence>
<dbReference type="AlphaFoldDB" id="A0A4Q4ZBP6"/>
<evidence type="ECO:0000256" key="4">
    <source>
        <dbReference type="ARBA" id="ARBA00012564"/>
    </source>
</evidence>
<sequence>MVGAVVLVVSLSGNDDKEAAAGEPADESSPSTTDTPADPAAADVDPDDPAYEPARSRPLEDSLYPNVGDPGVDALHYHLDIAWDPDEQVLTGTTTLAFRSTATAEEFRLDFGDPLVVDKATLDGEEVDTQHNGKDLVVQAPVEKDGTYVLVVEYSGTPEPASAPTTRSDFDTTGWTVTDDGEVWTMQEPYGAYTWYPVNDQPSDKAFYDFTITAPRGWVGVANGQLQSRERVRGKTVTEWSLDAPTASYLTTIAIGDMVMTRDESDSGVPITYWTPADDPASLDAVRFSPQALAWNEKKLGTYPFESLGVLVVDSESGMETQTMITLGDTDYTTSPEVLVHEITHQWYGDLVTPTDWKDVWMNEGMTMYLQGQFEADRGGQSIDDVMDTWASAESGMRAESGPPGNYDPTTFGQGNIYYGPALMWHELRKKIGDDEFWAMVRKWPSVKRLGNATREEYLSWIEKETGEELTAFFDAWLMGEETPPRS</sequence>
<dbReference type="InterPro" id="IPR014782">
    <property type="entry name" value="Peptidase_M1_dom"/>
</dbReference>
<dbReference type="PRINTS" id="PR00756">
    <property type="entry name" value="ALADIPTASE"/>
</dbReference>
<evidence type="ECO:0000256" key="5">
    <source>
        <dbReference type="ARBA" id="ARBA00015611"/>
    </source>
</evidence>
<protein>
    <recommendedName>
        <fullName evidence="5">Aminopeptidase N</fullName>
        <ecNumber evidence="4">3.4.11.2</ecNumber>
    </recommendedName>
    <alternativeName>
        <fullName evidence="11">Alanine aminopeptidase</fullName>
    </alternativeName>
    <alternativeName>
        <fullName evidence="12">Lysyl aminopeptidase</fullName>
    </alternativeName>
</protein>
<evidence type="ECO:0000256" key="9">
    <source>
        <dbReference type="ARBA" id="ARBA00022833"/>
    </source>
</evidence>
<dbReference type="InterPro" id="IPR050344">
    <property type="entry name" value="Peptidase_M1_aminopeptidases"/>
</dbReference>
<keyword evidence="9" id="KW-0862">Zinc</keyword>
<reference evidence="16 17" key="1">
    <citation type="submission" date="2019-01" db="EMBL/GenBank/DDBJ databases">
        <title>Nocardioides guangzhouensis sp. nov., an actinobacterium isolated from soil.</title>
        <authorList>
            <person name="Fu Y."/>
            <person name="Cai Y."/>
            <person name="Lin Z."/>
            <person name="Chen P."/>
        </authorList>
    </citation>
    <scope>NUCLEOTIDE SEQUENCE [LARGE SCALE GENOMIC DNA]</scope>
    <source>
        <strain evidence="16 17">130</strain>
    </source>
</reference>
<comment type="catalytic activity">
    <reaction evidence="1">
        <text>Release of an N-terminal amino acid, Xaa-|-Yaa- from a peptide, amide or arylamide. Xaa is preferably Ala, but may be most amino acids including Pro (slow action). When a terminal hydrophobic residue is followed by a prolyl residue, the two may be released as an intact Xaa-Pro dipeptide.</text>
        <dbReference type="EC" id="3.4.11.2"/>
    </reaction>
</comment>
<dbReference type="OrthoDB" id="3885507at2"/>
<dbReference type="GO" id="GO:0016285">
    <property type="term" value="F:alanyl aminopeptidase activity"/>
    <property type="evidence" value="ECO:0007669"/>
    <property type="project" value="UniProtKB-EC"/>
</dbReference>
<dbReference type="Pfam" id="PF17900">
    <property type="entry name" value="Peptidase_M1_N"/>
    <property type="match status" value="1"/>
</dbReference>
<evidence type="ECO:0000256" key="2">
    <source>
        <dbReference type="ARBA" id="ARBA00001947"/>
    </source>
</evidence>
<dbReference type="GO" id="GO:0008237">
    <property type="term" value="F:metallopeptidase activity"/>
    <property type="evidence" value="ECO:0007669"/>
    <property type="project" value="UniProtKB-KW"/>
</dbReference>